<accession>A0A7W7KFW6</accession>
<name>A0A7W7KFW6_PSENT</name>
<dbReference type="AlphaFoldDB" id="A0A7W7KFW6"/>
<dbReference type="RefSeq" id="WP_184585796.1">
    <property type="nucleotide sequence ID" value="NZ_JACHLI010000001.1"/>
</dbReference>
<gene>
    <name evidence="1" type="ORF">HNP46_000349</name>
</gene>
<organism evidence="1 2">
    <name type="scientific">Pseudomonas nitroreducens</name>
    <dbReference type="NCBI Taxonomy" id="46680"/>
    <lineage>
        <taxon>Bacteria</taxon>
        <taxon>Pseudomonadati</taxon>
        <taxon>Pseudomonadota</taxon>
        <taxon>Gammaproteobacteria</taxon>
        <taxon>Pseudomonadales</taxon>
        <taxon>Pseudomonadaceae</taxon>
        <taxon>Pseudomonas</taxon>
    </lineage>
</organism>
<evidence type="ECO:0000313" key="1">
    <source>
        <dbReference type="EMBL" id="MBB4861538.1"/>
    </source>
</evidence>
<dbReference type="EMBL" id="JACHLI010000001">
    <property type="protein sequence ID" value="MBB4861538.1"/>
    <property type="molecule type" value="Genomic_DNA"/>
</dbReference>
<proteinExistence type="predicted"/>
<comment type="caution">
    <text evidence="1">The sequence shown here is derived from an EMBL/GenBank/DDBJ whole genome shotgun (WGS) entry which is preliminary data.</text>
</comment>
<reference evidence="1 2" key="1">
    <citation type="submission" date="2020-08" db="EMBL/GenBank/DDBJ databases">
        <title>Functional genomics of gut bacteria from endangered species of beetles.</title>
        <authorList>
            <person name="Carlos-Shanley C."/>
        </authorList>
    </citation>
    <scope>NUCLEOTIDE SEQUENCE [LARGE SCALE GENOMIC DNA]</scope>
    <source>
        <strain evidence="1 2">S00179</strain>
    </source>
</reference>
<sequence>MLNTLTAEVFAALVSAMALDAKKGVVAAARLMLVGRMSVEMAAQAWNVTDKPAVQALAERISQADTNLRVAYGLPTPSAGAQFGYNETSLVLNALEDAYPQSLIVKEIVRSVGHLDVTEKVAHNILETLLRDGEVRVVGRAFQALVAPGYTFTTTRNKMTIQVVAGERINASEWNTYDLESGELFVANVQALEPAYAHGAELHHDKFRGLTPNEKRVLRLLESDFPKALSPTDIGQEIGKERSKNLGSSFASPICKHLVDLGFAKRTEKGHYAAIVGATSQRKLRLTNQSLEVFGRTPTGHWYAEHPKSTRCFPVAEMEFLKEQE</sequence>
<evidence type="ECO:0000313" key="2">
    <source>
        <dbReference type="Proteomes" id="UP000566995"/>
    </source>
</evidence>
<protein>
    <submittedName>
        <fullName evidence="1">Uncharacterized protein</fullName>
    </submittedName>
</protein>
<dbReference type="Proteomes" id="UP000566995">
    <property type="component" value="Unassembled WGS sequence"/>
</dbReference>